<dbReference type="InterPro" id="IPR029052">
    <property type="entry name" value="Metallo-depent_PP-like"/>
</dbReference>
<gene>
    <name evidence="2" type="ORF">CON01_01200</name>
</gene>
<comment type="caution">
    <text evidence="2">The sequence shown here is derived from an EMBL/GenBank/DDBJ whole genome shotgun (WGS) entry which is preliminary data.</text>
</comment>
<dbReference type="EMBL" id="NVMD01000002">
    <property type="protein sequence ID" value="PED16484.1"/>
    <property type="molecule type" value="Genomic_DNA"/>
</dbReference>
<dbReference type="SUPFAM" id="SSF56300">
    <property type="entry name" value="Metallo-dependent phosphatases"/>
    <property type="match status" value="1"/>
</dbReference>
<proteinExistence type="predicted"/>
<sequence>MRSYTNSEGMLVNVTEEHLEKAVEIKLELQNMSPSRRISWRKHREMMEFEGFQNSDVSEQYRCLVKDYQRKVGKLPSAVKHADMVSTTKLESIRSLVGDIYQEKRENQGVLRELNKAKRDLADFYTIAEDIREAMLDNVVIEVPHYVHQDRLSEGENQGVLVVTDWHIGALVDNVHGNSYNYEIAKKRVEKLKEDALSYVKTFNINTLTVVFNGDAIEHLYMRPTNQPFETEFNMAQQINNFTRLFINLCVSLSEYCNVDIGMVAGNHDRTDGNKDKMVSNDNAITIIHEQVKTFIEMLGTKRLSIIDNSEYNYELTKCFNGSWIKFVHGDNERIADTNKISAHEFMDGREYKALVMGHFHRYSVAERNFGKFEIYTGSLMGRNDYARNFKGMSDASQSFILVRGDGQIVPIPLNLQIV</sequence>
<evidence type="ECO:0000313" key="3">
    <source>
        <dbReference type="Proteomes" id="UP000220127"/>
    </source>
</evidence>
<protein>
    <recommendedName>
        <fullName evidence="1">Calcineurin-like phosphoesterase domain-containing protein</fullName>
    </recommendedName>
</protein>
<dbReference type="GO" id="GO:0016787">
    <property type="term" value="F:hydrolase activity"/>
    <property type="evidence" value="ECO:0007669"/>
    <property type="project" value="InterPro"/>
</dbReference>
<feature type="domain" description="Calcineurin-like phosphoesterase" evidence="1">
    <location>
        <begin position="160"/>
        <end position="360"/>
    </location>
</feature>
<dbReference type="Gene3D" id="3.60.21.10">
    <property type="match status" value="1"/>
</dbReference>
<accession>A0A9X6U4R7</accession>
<dbReference type="AlphaFoldDB" id="A0A9X6U4R7"/>
<organism evidence="2 3">
    <name type="scientific">Bacillus thuringiensis</name>
    <dbReference type="NCBI Taxonomy" id="1428"/>
    <lineage>
        <taxon>Bacteria</taxon>
        <taxon>Bacillati</taxon>
        <taxon>Bacillota</taxon>
        <taxon>Bacilli</taxon>
        <taxon>Bacillales</taxon>
        <taxon>Bacillaceae</taxon>
        <taxon>Bacillus</taxon>
        <taxon>Bacillus cereus group</taxon>
    </lineage>
</organism>
<dbReference type="Proteomes" id="UP000220127">
    <property type="component" value="Unassembled WGS sequence"/>
</dbReference>
<evidence type="ECO:0000313" key="2">
    <source>
        <dbReference type="EMBL" id="PED16484.1"/>
    </source>
</evidence>
<dbReference type="Pfam" id="PF00149">
    <property type="entry name" value="Metallophos"/>
    <property type="match status" value="1"/>
</dbReference>
<evidence type="ECO:0000259" key="1">
    <source>
        <dbReference type="Pfam" id="PF00149"/>
    </source>
</evidence>
<dbReference type="RefSeq" id="WP_097877152.1">
    <property type="nucleotide sequence ID" value="NZ_NUIV01000047.1"/>
</dbReference>
<reference evidence="2 3" key="1">
    <citation type="submission" date="2017-09" db="EMBL/GenBank/DDBJ databases">
        <title>Large-scale bioinformatics analysis of Bacillus genomes uncovers conserved roles of natural products in bacterial physiology.</title>
        <authorList>
            <consortium name="Agbiome Team Llc"/>
            <person name="Bleich R.M."/>
            <person name="Grubbs K.J."/>
            <person name="Santa Maria K.C."/>
            <person name="Allen S.E."/>
            <person name="Farag S."/>
            <person name="Shank E.A."/>
            <person name="Bowers A."/>
        </authorList>
    </citation>
    <scope>NUCLEOTIDE SEQUENCE [LARGE SCALE GENOMIC DNA]</scope>
    <source>
        <strain evidence="2 3">AFS094940</strain>
    </source>
</reference>
<dbReference type="InterPro" id="IPR004843">
    <property type="entry name" value="Calcineurin-like_PHP"/>
</dbReference>
<name>A0A9X6U4R7_BACTU</name>